<protein>
    <submittedName>
        <fullName evidence="1">Uncharacterized protein</fullName>
    </submittedName>
</protein>
<evidence type="ECO:0000313" key="1">
    <source>
        <dbReference type="EMBL" id="VCT93316.1"/>
    </source>
</evidence>
<gene>
    <name evidence="1" type="primary">p31c</name>
    <name evidence="1" type="ORF">SBRMV_031</name>
</gene>
<accession>A0A9Q9PCF3</accession>
<dbReference type="EMBL" id="LR026976">
    <property type="protein sequence ID" value="VCT93316.1"/>
    <property type="molecule type" value="Genomic_DNA"/>
</dbReference>
<sequence>MDVKKIINTLRPKNKVSIVYADNNTYQGYVHSVSANHLIIQDEWSWDSYKTFNNDQIREILILKEIS</sequence>
<organism evidence="1">
    <name type="scientific">Bacillus pumilus</name>
    <name type="common">Bacillus mesentericus</name>
    <dbReference type="NCBI Taxonomy" id="1408"/>
    <lineage>
        <taxon>Bacteria</taxon>
        <taxon>Bacillati</taxon>
        <taxon>Bacillota</taxon>
        <taxon>Bacilli</taxon>
        <taxon>Bacillales</taxon>
        <taxon>Bacillaceae</taxon>
        <taxon>Bacillus</taxon>
    </lineage>
</organism>
<name>A0A9Q9PCF3_BACPU</name>
<geneLocation type="plasmid" evidence="1">
    <name>p576</name>
</geneLocation>
<reference evidence="1" key="1">
    <citation type="submission" date="2018-10" db="EMBL/GenBank/DDBJ databases">
        <authorList>
            <person name="Singh K. P."/>
            <person name="Ramachandran G."/>
            <person name="Val-Calvo J."/>
            <person name="Meijer J.J. W."/>
            <person name="Miguel-Arribas A."/>
            <person name="Gago Cordoba C."/>
        </authorList>
    </citation>
    <scope>NUCLEOTIDE SEQUENCE</scope>
    <source>
        <strain evidence="1">1</strain>
        <plasmid evidence="1">p576</plasmid>
    </source>
</reference>
<dbReference type="AlphaFoldDB" id="A0A9Q9PCF3"/>
<keyword evidence="1" id="KW-0614">Plasmid</keyword>
<dbReference type="RefSeq" id="WP_122630942.1">
    <property type="nucleotide sequence ID" value="NZ_LR026976.1"/>
</dbReference>
<proteinExistence type="predicted"/>